<keyword evidence="3" id="KW-0677">Repeat</keyword>
<keyword evidence="4 5" id="KW-0472">Membrane</keyword>
<dbReference type="PROSITE" id="PS50021">
    <property type="entry name" value="CH"/>
    <property type="match status" value="1"/>
</dbReference>
<evidence type="ECO:0000259" key="8">
    <source>
        <dbReference type="PROSITE" id="PS50021"/>
    </source>
</evidence>
<accession>A0A3P3YMA1</accession>
<feature type="repeat" description="Solcar" evidence="5">
    <location>
        <begin position="564"/>
        <end position="651"/>
    </location>
</feature>
<protein>
    <recommendedName>
        <fullName evidence="8">Calponin-homology (CH) domain-containing protein</fullName>
    </recommendedName>
</protein>
<reference evidence="9 10" key="1">
    <citation type="submission" date="2018-03" db="EMBL/GenBank/DDBJ databases">
        <authorList>
            <person name="Fogelqvist J."/>
        </authorList>
    </citation>
    <scope>NUCLEOTIDE SEQUENCE [LARGE SCALE GENOMIC DNA]</scope>
</reference>
<evidence type="ECO:0000256" key="3">
    <source>
        <dbReference type="ARBA" id="ARBA00022737"/>
    </source>
</evidence>
<dbReference type="InterPro" id="IPR001715">
    <property type="entry name" value="CH_dom"/>
</dbReference>
<dbReference type="GO" id="GO:0016020">
    <property type="term" value="C:membrane"/>
    <property type="evidence" value="ECO:0007669"/>
    <property type="project" value="UniProtKB-SubCell"/>
</dbReference>
<dbReference type="Pfam" id="PF00153">
    <property type="entry name" value="Mito_carr"/>
    <property type="match status" value="3"/>
</dbReference>
<feature type="repeat" description="Solcar" evidence="5">
    <location>
        <begin position="479"/>
        <end position="563"/>
    </location>
</feature>
<gene>
    <name evidence="9" type="ORF">PLBR_LOCUS8556</name>
</gene>
<dbReference type="SMART" id="SM00033">
    <property type="entry name" value="CH"/>
    <property type="match status" value="2"/>
</dbReference>
<dbReference type="InterPro" id="IPR036872">
    <property type="entry name" value="CH_dom_sf"/>
</dbReference>
<feature type="domain" description="Calponin-homology (CH)" evidence="8">
    <location>
        <begin position="36"/>
        <end position="155"/>
    </location>
</feature>
<evidence type="ECO:0000256" key="2">
    <source>
        <dbReference type="ARBA" id="ARBA00022692"/>
    </source>
</evidence>
<dbReference type="Gene3D" id="1.10.418.10">
    <property type="entry name" value="Calponin-like domain"/>
    <property type="match status" value="2"/>
</dbReference>
<evidence type="ECO:0000256" key="1">
    <source>
        <dbReference type="ARBA" id="ARBA00004141"/>
    </source>
</evidence>
<dbReference type="Gene3D" id="1.50.40.10">
    <property type="entry name" value="Mitochondrial carrier domain"/>
    <property type="match status" value="1"/>
</dbReference>
<comment type="subcellular location">
    <subcellularLocation>
        <location evidence="1">Membrane</location>
        <topology evidence="1">Multi-pass membrane protein</topology>
    </subcellularLocation>
</comment>
<dbReference type="Proteomes" id="UP000290189">
    <property type="component" value="Unassembled WGS sequence"/>
</dbReference>
<dbReference type="AlphaFoldDB" id="A0A3P3YMA1"/>
<dbReference type="Pfam" id="PF00307">
    <property type="entry name" value="CH"/>
    <property type="match status" value="2"/>
</dbReference>
<sequence>MEAGHDDKVADGDDKSAKVVDSVDKRRAEQSSKALLSEARALSRHLNHELQGDALARPHLPINVDDDNDFPERVADGVLHCAFMNSVHPDAIPSVRIKCPARNRFEMAANQRLYLDAARRLGYIVINVGENDLVDARHHLQLVIGLLWQLLDRQLLERAHRTLGHDHDVTGDLALRWFNEKLALAGAPLVANLHDDLADGRAYMAVLTQLGARQPIVRGGDAVIAMARSLGVNVLIGADDIARGHPLVNLAFVVSLIAWEETRPSSALPSVEVNVAPESTIAPLVAWLEQRATAIKASRAPSLTPAMATAEPDVVPLPRWLLPMAVTGAWASDSALPGFWLWFSSATRYGHFRPRPGAAARATVNGDASALTTHWTTCIRPSFESVDLEVFAPSTGTGTKELIPSLASGLLGVGLARTVVAPLERLQAIRQVSGRPFPLLVLFEAEGFRALWRGHPANLCRLVPYTAVHFLCTPTSVTSRDLWTGLAATLAAGLALYPLDVAQTCLAVSRSSSTSYDTIRDVLGRAVWRHGLPGLYRGIGPHAIGTTAFVATSAAVYPEVRQDYGMVTGTVAAALLSTVVTFPFRVVGRRMQAHVANKGPMPSAWSVAVNPLISARGEGVTFLYRGLGAAIVKTVPGTAIAIGTAEALKHVME</sequence>
<keyword evidence="9" id="KW-0496">Mitochondrion</keyword>
<dbReference type="PANTHER" id="PTHR24089">
    <property type="entry name" value="SOLUTE CARRIER FAMILY 25"/>
    <property type="match status" value="1"/>
</dbReference>
<dbReference type="InterPro" id="IPR018108">
    <property type="entry name" value="MCP_transmembrane"/>
</dbReference>
<evidence type="ECO:0000313" key="9">
    <source>
        <dbReference type="EMBL" id="SPR01341.1"/>
    </source>
</evidence>
<evidence type="ECO:0000256" key="7">
    <source>
        <dbReference type="SAM" id="Phobius"/>
    </source>
</evidence>
<feature type="compositionally biased region" description="Basic and acidic residues" evidence="6">
    <location>
        <begin position="1"/>
        <end position="30"/>
    </location>
</feature>
<evidence type="ECO:0000256" key="4">
    <source>
        <dbReference type="ARBA" id="ARBA00023136"/>
    </source>
</evidence>
<geneLocation type="mitochondrion" evidence="9"/>
<feature type="region of interest" description="Disordered" evidence="6">
    <location>
        <begin position="1"/>
        <end position="32"/>
    </location>
</feature>
<keyword evidence="7" id="KW-1133">Transmembrane helix</keyword>
<evidence type="ECO:0000256" key="6">
    <source>
        <dbReference type="SAM" id="MobiDB-lite"/>
    </source>
</evidence>
<proteinExistence type="predicted"/>
<dbReference type="SUPFAM" id="SSF103506">
    <property type="entry name" value="Mitochondrial carrier"/>
    <property type="match status" value="1"/>
</dbReference>
<keyword evidence="2 5" id="KW-0812">Transmembrane</keyword>
<dbReference type="InterPro" id="IPR023395">
    <property type="entry name" value="MCP_dom_sf"/>
</dbReference>
<organism evidence="9 10">
    <name type="scientific">Plasmodiophora brassicae</name>
    <name type="common">Clubroot disease agent</name>
    <dbReference type="NCBI Taxonomy" id="37360"/>
    <lineage>
        <taxon>Eukaryota</taxon>
        <taxon>Sar</taxon>
        <taxon>Rhizaria</taxon>
        <taxon>Endomyxa</taxon>
        <taxon>Phytomyxea</taxon>
        <taxon>Plasmodiophorida</taxon>
        <taxon>Plasmodiophoridae</taxon>
        <taxon>Plasmodiophora</taxon>
    </lineage>
</organism>
<dbReference type="SUPFAM" id="SSF47576">
    <property type="entry name" value="Calponin-homology domain, CH-domain"/>
    <property type="match status" value="1"/>
</dbReference>
<dbReference type="EMBL" id="OVEO01000017">
    <property type="protein sequence ID" value="SPR01341.1"/>
    <property type="molecule type" value="Genomic_DNA"/>
</dbReference>
<name>A0A3P3YMA1_PLABS</name>
<evidence type="ECO:0000256" key="5">
    <source>
        <dbReference type="PROSITE-ProRule" id="PRU00282"/>
    </source>
</evidence>
<dbReference type="PROSITE" id="PS50920">
    <property type="entry name" value="SOLCAR"/>
    <property type="match status" value="2"/>
</dbReference>
<feature type="transmembrane region" description="Helical" evidence="7">
    <location>
        <begin position="564"/>
        <end position="584"/>
    </location>
</feature>
<evidence type="ECO:0000313" key="10">
    <source>
        <dbReference type="Proteomes" id="UP000290189"/>
    </source>
</evidence>